<feature type="domain" description="Flagellar motor switch protein FliN-like C-terminal" evidence="7">
    <location>
        <begin position="295"/>
        <end position="365"/>
    </location>
</feature>
<name>A0A2A2IFT3_9BACI</name>
<dbReference type="NCBIfam" id="NF005995">
    <property type="entry name" value="PRK08119.1"/>
    <property type="match status" value="1"/>
</dbReference>
<dbReference type="SUPFAM" id="SSF101801">
    <property type="entry name" value="Surface presentation of antigens (SPOA)"/>
    <property type="match status" value="1"/>
</dbReference>
<feature type="domain" description="CheC-like protein" evidence="8">
    <location>
        <begin position="40"/>
        <end position="76"/>
    </location>
</feature>
<dbReference type="RefSeq" id="WP_095655206.1">
    <property type="nucleotide sequence ID" value="NZ_NPOA01000005.1"/>
</dbReference>
<dbReference type="InterPro" id="IPR001172">
    <property type="entry name" value="FliN_T3SS_HrcQb"/>
</dbReference>
<dbReference type="Pfam" id="PF04509">
    <property type="entry name" value="CheC"/>
    <property type="match status" value="2"/>
</dbReference>
<dbReference type="GO" id="GO:0006935">
    <property type="term" value="P:chemotaxis"/>
    <property type="evidence" value="ECO:0007669"/>
    <property type="project" value="UniProtKB-KW"/>
</dbReference>
<dbReference type="GO" id="GO:0071973">
    <property type="term" value="P:bacterial-type flagellum-dependent cell motility"/>
    <property type="evidence" value="ECO:0007669"/>
    <property type="project" value="InterPro"/>
</dbReference>
<dbReference type="SUPFAM" id="SSF103039">
    <property type="entry name" value="CheC-like"/>
    <property type="match status" value="1"/>
</dbReference>
<dbReference type="Gene3D" id="3.40.1550.10">
    <property type="entry name" value="CheC-like"/>
    <property type="match status" value="1"/>
</dbReference>
<keyword evidence="6" id="KW-0472">Membrane</keyword>
<evidence type="ECO:0000256" key="4">
    <source>
        <dbReference type="ARBA" id="ARBA00022500"/>
    </source>
</evidence>
<evidence type="ECO:0000256" key="3">
    <source>
        <dbReference type="ARBA" id="ARBA00022475"/>
    </source>
</evidence>
<gene>
    <name evidence="9" type="ORF">CIL05_09030</name>
</gene>
<protein>
    <submittedName>
        <fullName evidence="9">Flagellar motor switch phosphatase FliY</fullName>
    </submittedName>
</protein>
<comment type="subcellular location">
    <subcellularLocation>
        <location evidence="1">Cell membrane</location>
        <topology evidence="1">Peripheral membrane protein</topology>
        <orientation evidence="1">Cytoplasmic side</orientation>
    </subcellularLocation>
</comment>
<dbReference type="InterPro" id="IPR012826">
    <property type="entry name" value="FliN"/>
</dbReference>
<dbReference type="AlphaFoldDB" id="A0A2A2IFT3"/>
<evidence type="ECO:0000313" key="9">
    <source>
        <dbReference type="EMBL" id="PAV30010.1"/>
    </source>
</evidence>
<evidence type="ECO:0000259" key="7">
    <source>
        <dbReference type="Pfam" id="PF01052"/>
    </source>
</evidence>
<dbReference type="EMBL" id="NPOA01000005">
    <property type="protein sequence ID" value="PAV30010.1"/>
    <property type="molecule type" value="Genomic_DNA"/>
</dbReference>
<keyword evidence="9" id="KW-0282">Flagellum</keyword>
<keyword evidence="10" id="KW-1185">Reference proteome</keyword>
<dbReference type="PANTHER" id="PTHR43484">
    <property type="match status" value="1"/>
</dbReference>
<dbReference type="GO" id="GO:0005886">
    <property type="term" value="C:plasma membrane"/>
    <property type="evidence" value="ECO:0007669"/>
    <property type="project" value="UniProtKB-SubCell"/>
</dbReference>
<evidence type="ECO:0000256" key="2">
    <source>
        <dbReference type="ARBA" id="ARBA00009226"/>
    </source>
</evidence>
<comment type="similarity">
    <text evidence="2">Belongs to the FliN/MopA/SpaO family.</text>
</comment>
<dbReference type="InterPro" id="IPR036429">
    <property type="entry name" value="SpoA-like_sf"/>
</dbReference>
<evidence type="ECO:0000313" key="10">
    <source>
        <dbReference type="Proteomes" id="UP000218887"/>
    </source>
</evidence>
<accession>A0A2A2IFT3</accession>
<feature type="domain" description="CheC-like protein" evidence="8">
    <location>
        <begin position="137"/>
        <end position="173"/>
    </location>
</feature>
<keyword evidence="9" id="KW-0966">Cell projection</keyword>
<dbReference type="PANTHER" id="PTHR43484:SF1">
    <property type="entry name" value="FLAGELLAR MOTOR SWITCH PROTEIN FLIN"/>
    <property type="match status" value="1"/>
</dbReference>
<evidence type="ECO:0000259" key="8">
    <source>
        <dbReference type="Pfam" id="PF04509"/>
    </source>
</evidence>
<dbReference type="InterPro" id="IPR001543">
    <property type="entry name" value="FliN-like_C"/>
</dbReference>
<dbReference type="OrthoDB" id="9773459at2"/>
<keyword evidence="4" id="KW-0145">Chemotaxis</keyword>
<dbReference type="GO" id="GO:0016787">
    <property type="term" value="F:hydrolase activity"/>
    <property type="evidence" value="ECO:0007669"/>
    <property type="project" value="InterPro"/>
</dbReference>
<dbReference type="InterPro" id="IPR051469">
    <property type="entry name" value="FliN/MopA/SpaO"/>
</dbReference>
<dbReference type="GO" id="GO:0009425">
    <property type="term" value="C:bacterial-type flagellum basal body"/>
    <property type="evidence" value="ECO:0007669"/>
    <property type="project" value="InterPro"/>
</dbReference>
<evidence type="ECO:0000256" key="6">
    <source>
        <dbReference type="ARBA" id="ARBA00023136"/>
    </source>
</evidence>
<keyword evidence="3" id="KW-1003">Cell membrane</keyword>
<keyword evidence="5" id="KW-0283">Flagellar rotation</keyword>
<dbReference type="PRINTS" id="PR00956">
    <property type="entry name" value="FLGMOTORFLIN"/>
</dbReference>
<dbReference type="InterPro" id="IPR007597">
    <property type="entry name" value="CheC"/>
</dbReference>
<dbReference type="GO" id="GO:0003774">
    <property type="term" value="F:cytoskeletal motor activity"/>
    <property type="evidence" value="ECO:0007669"/>
    <property type="project" value="InterPro"/>
</dbReference>
<dbReference type="InterPro" id="IPR028976">
    <property type="entry name" value="CheC-like_sf"/>
</dbReference>
<keyword evidence="9" id="KW-0969">Cilium</keyword>
<sequence>MMNDGMLSQDEIDALLNISSDDEENDDSLHTNEPAYLLDIEEDTLGEIGNISFGSSATTLSMLLNQKVEITTPEVSVIQKNELDKEFTFEPVSIQVNYIDGFTGNNLLVIKQEDAAVISDIMLGGDGTAPEEELNDIHLSAVQEAMNQMMGAAATSMSTVFNKKVDISPPTIKTEDDGTIFEEDAYVKVSFQLKVGSLIDSNIMQLIPINFAKQLVSQLLNDDEPAEREMAPAVEEIEKPVKQMAEPEVQTEVKQETPQYLGKNIDQNNSTIQQAAFSTFNQVELNKAEQRNLDLLLDIPLKVTVELGRTKRTIKDILDLSAGSIIELDKLAGEPVDILVNEKLIAKGEVVVIDENFGVRVTDIISQTDRLMNLK</sequence>
<proteinExistence type="inferred from homology"/>
<dbReference type="Gene3D" id="2.30.330.10">
    <property type="entry name" value="SpoA-like"/>
    <property type="match status" value="1"/>
</dbReference>
<dbReference type="NCBIfam" id="TIGR02480">
    <property type="entry name" value="fliN"/>
    <property type="match status" value="1"/>
</dbReference>
<dbReference type="CDD" id="cd17907">
    <property type="entry name" value="FliY_FliN-Y"/>
    <property type="match status" value="1"/>
</dbReference>
<dbReference type="Pfam" id="PF01052">
    <property type="entry name" value="FliMN_C"/>
    <property type="match status" value="1"/>
</dbReference>
<organism evidence="9 10">
    <name type="scientific">Virgibacillus profundi</name>
    <dbReference type="NCBI Taxonomy" id="2024555"/>
    <lineage>
        <taxon>Bacteria</taxon>
        <taxon>Bacillati</taxon>
        <taxon>Bacillota</taxon>
        <taxon>Bacilli</taxon>
        <taxon>Bacillales</taxon>
        <taxon>Bacillaceae</taxon>
        <taxon>Virgibacillus</taxon>
    </lineage>
</organism>
<reference evidence="9 10" key="1">
    <citation type="submission" date="2017-08" db="EMBL/GenBank/DDBJ databases">
        <title>Virgibacillus indicus sp. nov. and Virgibacillus profoundi sp. nov, two moderately halophilic bacteria isolated from marine sediment by using the Microfluidic Streak Plate.</title>
        <authorList>
            <person name="Xu B."/>
            <person name="Hu B."/>
            <person name="Wang J."/>
            <person name="Zhu Y."/>
            <person name="Huang L."/>
            <person name="Du W."/>
            <person name="Huang Y."/>
        </authorList>
    </citation>
    <scope>NUCLEOTIDE SEQUENCE [LARGE SCALE GENOMIC DNA]</scope>
    <source>
        <strain evidence="9 10">IO3-P3-H5</strain>
    </source>
</reference>
<evidence type="ECO:0000256" key="5">
    <source>
        <dbReference type="ARBA" id="ARBA00022779"/>
    </source>
</evidence>
<comment type="caution">
    <text evidence="9">The sequence shown here is derived from an EMBL/GenBank/DDBJ whole genome shotgun (WGS) entry which is preliminary data.</text>
</comment>
<evidence type="ECO:0000256" key="1">
    <source>
        <dbReference type="ARBA" id="ARBA00004413"/>
    </source>
</evidence>
<dbReference type="Proteomes" id="UP000218887">
    <property type="component" value="Unassembled WGS sequence"/>
</dbReference>